<dbReference type="EMBL" id="DWWS01000072">
    <property type="protein sequence ID" value="HJC25822.1"/>
    <property type="molecule type" value="Genomic_DNA"/>
</dbReference>
<protein>
    <submittedName>
        <fullName evidence="1">Uncharacterized protein</fullName>
    </submittedName>
</protein>
<evidence type="ECO:0000313" key="1">
    <source>
        <dbReference type="EMBL" id="HJC25822.1"/>
    </source>
</evidence>
<sequence length="181" mass="19785">MILQIKPVIGGYHLTCAAGETAASGRGAAESAHKTAGEEFRILPKKLTGSAKLIRSGSETVCETEILREGDRILYLAKQNGTEYAQAELTCRPCSGPVSMIRPPQGVHLDIRTPYGSWEADRQNDQSVLFSRDSTVIGKISPFFSIRPQIFACSGEYPASLWAVLYVFAAYMMHEGEVDII</sequence>
<gene>
    <name evidence="1" type="ORF">H9761_19355</name>
</gene>
<organism evidence="1 2">
    <name type="scientific">Candidatus Eisenbergiella merdavium</name>
    <dbReference type="NCBI Taxonomy" id="2838551"/>
    <lineage>
        <taxon>Bacteria</taxon>
        <taxon>Bacillati</taxon>
        <taxon>Bacillota</taxon>
        <taxon>Clostridia</taxon>
        <taxon>Lachnospirales</taxon>
        <taxon>Lachnospiraceae</taxon>
        <taxon>Eisenbergiella</taxon>
    </lineage>
</organism>
<comment type="caution">
    <text evidence="1">The sequence shown here is derived from an EMBL/GenBank/DDBJ whole genome shotgun (WGS) entry which is preliminary data.</text>
</comment>
<evidence type="ECO:0000313" key="2">
    <source>
        <dbReference type="Proteomes" id="UP000823891"/>
    </source>
</evidence>
<reference evidence="1" key="1">
    <citation type="journal article" date="2021" name="PeerJ">
        <title>Extensive microbial diversity within the chicken gut microbiome revealed by metagenomics and culture.</title>
        <authorList>
            <person name="Gilroy R."/>
            <person name="Ravi A."/>
            <person name="Getino M."/>
            <person name="Pursley I."/>
            <person name="Horton D.L."/>
            <person name="Alikhan N.F."/>
            <person name="Baker D."/>
            <person name="Gharbi K."/>
            <person name="Hall N."/>
            <person name="Watson M."/>
            <person name="Adriaenssens E.M."/>
            <person name="Foster-Nyarko E."/>
            <person name="Jarju S."/>
            <person name="Secka A."/>
            <person name="Antonio M."/>
            <person name="Oren A."/>
            <person name="Chaudhuri R.R."/>
            <person name="La Ragione R."/>
            <person name="Hildebrand F."/>
            <person name="Pallen M.J."/>
        </authorList>
    </citation>
    <scope>NUCLEOTIDE SEQUENCE</scope>
    <source>
        <strain evidence="1">USAMLcec2-132</strain>
    </source>
</reference>
<dbReference type="Proteomes" id="UP000823891">
    <property type="component" value="Unassembled WGS sequence"/>
</dbReference>
<name>A0A9D2NHY4_9FIRM</name>
<reference evidence="1" key="2">
    <citation type="submission" date="2021-04" db="EMBL/GenBank/DDBJ databases">
        <authorList>
            <person name="Gilroy R."/>
        </authorList>
    </citation>
    <scope>NUCLEOTIDE SEQUENCE</scope>
    <source>
        <strain evidence="1">USAMLcec2-132</strain>
    </source>
</reference>
<dbReference type="AlphaFoldDB" id="A0A9D2NHY4"/>
<accession>A0A9D2NHY4</accession>
<proteinExistence type="predicted"/>